<dbReference type="RefSeq" id="WP_210666790.1">
    <property type="nucleotide sequence ID" value="NZ_JAGFBV010000018.1"/>
</dbReference>
<dbReference type="Proteomes" id="UP000675047">
    <property type="component" value="Unassembled WGS sequence"/>
</dbReference>
<comment type="caution">
    <text evidence="1">The sequence shown here is derived from an EMBL/GenBank/DDBJ whole genome shotgun (WGS) entry which is preliminary data.</text>
</comment>
<organism evidence="1 2">
    <name type="scientific">Flavobacterium geliluteum</name>
    <dbReference type="NCBI Taxonomy" id="2816120"/>
    <lineage>
        <taxon>Bacteria</taxon>
        <taxon>Pseudomonadati</taxon>
        <taxon>Bacteroidota</taxon>
        <taxon>Flavobacteriia</taxon>
        <taxon>Flavobacteriales</taxon>
        <taxon>Flavobacteriaceae</taxon>
        <taxon>Flavobacterium</taxon>
    </lineage>
</organism>
<keyword evidence="2" id="KW-1185">Reference proteome</keyword>
<dbReference type="EMBL" id="JAGFBV010000018">
    <property type="protein sequence ID" value="MBP4138801.1"/>
    <property type="molecule type" value="Genomic_DNA"/>
</dbReference>
<proteinExistence type="predicted"/>
<reference evidence="1 2" key="1">
    <citation type="submission" date="2021-03" db="EMBL/GenBank/DDBJ databases">
        <title>Flavobacterium Flabelliformis Sp. Nov. And Flavobacterium Geliluteum Sp. Nov., Two Novel Multidrug Resistant Psychrophilic Species Isolated From Antarctica.</title>
        <authorList>
            <person name="Kralova S."/>
            <person name="Busse H.J."/>
            <person name="Bezdicek M."/>
            <person name="Nykrynova M."/>
            <person name="Kroupova E."/>
            <person name="Krsek D."/>
            <person name="Sedlacek I."/>
        </authorList>
    </citation>
    <scope>NUCLEOTIDE SEQUENCE [LARGE SCALE GENOMIC DNA]</scope>
    <source>
        <strain evidence="1 2">P7388</strain>
    </source>
</reference>
<evidence type="ECO:0000313" key="2">
    <source>
        <dbReference type="Proteomes" id="UP000675047"/>
    </source>
</evidence>
<accession>A0A940XB71</accession>
<gene>
    <name evidence="1" type="ORF">J3495_11985</name>
</gene>
<name>A0A940XB71_9FLAO</name>
<dbReference type="AlphaFoldDB" id="A0A940XB71"/>
<sequence length="60" mass="7040">MEIGHTGYHPSEGFTAVNLYYPKTKTSVIVIENQANENFENAYYFQKEIRKIIRESNLLE</sequence>
<protein>
    <submittedName>
        <fullName evidence="1">Uncharacterized protein</fullName>
    </submittedName>
</protein>
<evidence type="ECO:0000313" key="1">
    <source>
        <dbReference type="EMBL" id="MBP4138801.1"/>
    </source>
</evidence>